<dbReference type="Gene3D" id="1.10.10.60">
    <property type="entry name" value="Homeodomain-like"/>
    <property type="match status" value="1"/>
</dbReference>
<accession>A0A3B9H0R4</accession>
<keyword evidence="3" id="KW-0804">Transcription</keyword>
<keyword evidence="5" id="KW-0812">Transmembrane</keyword>
<keyword evidence="1" id="KW-0805">Transcription regulation</keyword>
<dbReference type="GO" id="GO:0000976">
    <property type="term" value="F:transcription cis-regulatory region binding"/>
    <property type="evidence" value="ECO:0007669"/>
    <property type="project" value="TreeGrafter"/>
</dbReference>
<dbReference type="InterPro" id="IPR050109">
    <property type="entry name" value="HTH-type_TetR-like_transc_reg"/>
</dbReference>
<comment type="caution">
    <text evidence="7">The sequence shown here is derived from an EMBL/GenBank/DDBJ whole genome shotgun (WGS) entry which is preliminary data.</text>
</comment>
<evidence type="ECO:0000313" key="7">
    <source>
        <dbReference type="EMBL" id="HAE28285.1"/>
    </source>
</evidence>
<feature type="DNA-binding region" description="H-T-H motif" evidence="4">
    <location>
        <begin position="75"/>
        <end position="94"/>
    </location>
</feature>
<name>A0A3B9H0R4_9PROT</name>
<reference evidence="7 8" key="1">
    <citation type="journal article" date="2018" name="Nat. Biotechnol.">
        <title>A standardized bacterial taxonomy based on genome phylogeny substantially revises the tree of life.</title>
        <authorList>
            <person name="Parks D.H."/>
            <person name="Chuvochina M."/>
            <person name="Waite D.W."/>
            <person name="Rinke C."/>
            <person name="Skarshewski A."/>
            <person name="Chaumeil P.A."/>
            <person name="Hugenholtz P."/>
        </authorList>
    </citation>
    <scope>NUCLEOTIDE SEQUENCE [LARGE SCALE GENOMIC DNA]</scope>
    <source>
        <strain evidence="7">UBA8733</strain>
    </source>
</reference>
<dbReference type="PANTHER" id="PTHR30055">
    <property type="entry name" value="HTH-TYPE TRANSCRIPTIONAL REGULATOR RUTR"/>
    <property type="match status" value="1"/>
</dbReference>
<protein>
    <recommendedName>
        <fullName evidence="6">HTH tetR-type domain-containing protein</fullName>
    </recommendedName>
</protein>
<organism evidence="7 8">
    <name type="scientific">Hyphomonas adhaerens</name>
    <dbReference type="NCBI Taxonomy" id="81029"/>
    <lineage>
        <taxon>Bacteria</taxon>
        <taxon>Pseudomonadati</taxon>
        <taxon>Pseudomonadota</taxon>
        <taxon>Alphaproteobacteria</taxon>
        <taxon>Hyphomonadales</taxon>
        <taxon>Hyphomonadaceae</taxon>
        <taxon>Hyphomonas</taxon>
    </lineage>
</organism>
<evidence type="ECO:0000256" key="5">
    <source>
        <dbReference type="SAM" id="Phobius"/>
    </source>
</evidence>
<dbReference type="InterPro" id="IPR001647">
    <property type="entry name" value="HTH_TetR"/>
</dbReference>
<evidence type="ECO:0000256" key="1">
    <source>
        <dbReference type="ARBA" id="ARBA00023015"/>
    </source>
</evidence>
<keyword evidence="2 4" id="KW-0238">DNA-binding</keyword>
<evidence type="ECO:0000313" key="8">
    <source>
        <dbReference type="Proteomes" id="UP000259610"/>
    </source>
</evidence>
<evidence type="ECO:0000256" key="3">
    <source>
        <dbReference type="ARBA" id="ARBA00023163"/>
    </source>
</evidence>
<dbReference type="PRINTS" id="PR00455">
    <property type="entry name" value="HTHTETR"/>
</dbReference>
<proteinExistence type="predicted"/>
<feature type="domain" description="HTH tetR-type" evidence="6">
    <location>
        <begin position="52"/>
        <end position="112"/>
    </location>
</feature>
<dbReference type="GO" id="GO:0003700">
    <property type="term" value="F:DNA-binding transcription factor activity"/>
    <property type="evidence" value="ECO:0007669"/>
    <property type="project" value="TreeGrafter"/>
</dbReference>
<sequence length="254" mass="27711">MSPDPRLGGVYIPISIWILVGMSMTFDSENRMTTTDTDLPLKPRLTRSEAKARTRAALLSAAKSVFAREGYGGASLDQIAAEVGYTKGAVYTHFASKEDLFLELLSDGLFRQIEFLETLLEKARARPEQLNDLLNGLLDELDNPESEIGSGLAVLGVELQLESRRNLQLAAGFTDIVGRHREALQRLFAEVFRIKGTKPVMDLDTYGGTLIAVAEGLALSRAGGLQGRVASSRQVFNILLGLEPAVHDVRKKAP</sequence>
<evidence type="ECO:0000256" key="2">
    <source>
        <dbReference type="ARBA" id="ARBA00023125"/>
    </source>
</evidence>
<keyword evidence="5" id="KW-0472">Membrane</keyword>
<feature type="transmembrane region" description="Helical" evidence="5">
    <location>
        <begin position="7"/>
        <end position="26"/>
    </location>
</feature>
<dbReference type="Proteomes" id="UP000259610">
    <property type="component" value="Unassembled WGS sequence"/>
</dbReference>
<evidence type="ECO:0000256" key="4">
    <source>
        <dbReference type="PROSITE-ProRule" id="PRU00335"/>
    </source>
</evidence>
<dbReference type="Pfam" id="PF00440">
    <property type="entry name" value="TetR_N"/>
    <property type="match status" value="1"/>
</dbReference>
<dbReference type="AlphaFoldDB" id="A0A3B9H0R4"/>
<dbReference type="PROSITE" id="PS50977">
    <property type="entry name" value="HTH_TETR_2"/>
    <property type="match status" value="1"/>
</dbReference>
<dbReference type="PANTHER" id="PTHR30055:SF234">
    <property type="entry name" value="HTH-TYPE TRANSCRIPTIONAL REGULATOR BETI"/>
    <property type="match status" value="1"/>
</dbReference>
<gene>
    <name evidence="7" type="ORF">DCG58_14070</name>
</gene>
<evidence type="ECO:0000259" key="6">
    <source>
        <dbReference type="PROSITE" id="PS50977"/>
    </source>
</evidence>
<dbReference type="InterPro" id="IPR009057">
    <property type="entry name" value="Homeodomain-like_sf"/>
</dbReference>
<dbReference type="Gene3D" id="1.10.357.10">
    <property type="entry name" value="Tetracycline Repressor, domain 2"/>
    <property type="match status" value="1"/>
</dbReference>
<dbReference type="EMBL" id="DMAN01000314">
    <property type="protein sequence ID" value="HAE28285.1"/>
    <property type="molecule type" value="Genomic_DNA"/>
</dbReference>
<keyword evidence="5" id="KW-1133">Transmembrane helix</keyword>
<dbReference type="SUPFAM" id="SSF46689">
    <property type="entry name" value="Homeodomain-like"/>
    <property type="match status" value="1"/>
</dbReference>